<dbReference type="EMBL" id="HADY01000560">
    <property type="protein sequence ID" value="SBP39045.1"/>
    <property type="molecule type" value="Transcribed_RNA"/>
</dbReference>
<feature type="compositionally biased region" description="Polar residues" evidence="1">
    <location>
        <begin position="50"/>
        <end position="71"/>
    </location>
</feature>
<evidence type="ECO:0000256" key="1">
    <source>
        <dbReference type="SAM" id="MobiDB-lite"/>
    </source>
</evidence>
<feature type="non-terminal residue" evidence="2">
    <location>
        <position position="1"/>
    </location>
</feature>
<sequence>VCEREREKAREPTFNQEGGSSESNSFRAPRVLRAWESGELFFPAKKEHGSGNTALQRGAQTLQRHGNATTRTRTEDQELHCPSASVTLRKIKYCIGGNLMEM</sequence>
<reference evidence="2" key="1">
    <citation type="submission" date="2016-05" db="EMBL/GenBank/DDBJ databases">
        <authorList>
            <person name="Lavstsen T."/>
            <person name="Jespersen J.S."/>
        </authorList>
    </citation>
    <scope>NUCLEOTIDE SEQUENCE</scope>
    <source>
        <tissue evidence="2">Brain</tissue>
    </source>
</reference>
<proteinExistence type="predicted"/>
<gene>
    <name evidence="2" type="primary">Nfu_g_1_006312</name>
</gene>
<feature type="compositionally biased region" description="Polar residues" evidence="1">
    <location>
        <begin position="13"/>
        <end position="26"/>
    </location>
</feature>
<name>A0A1A7ZAA9_NOTFU</name>
<dbReference type="AlphaFoldDB" id="A0A1A7ZAA9"/>
<protein>
    <submittedName>
        <fullName evidence="2">Uncharacterized protein</fullName>
    </submittedName>
</protein>
<evidence type="ECO:0000313" key="2">
    <source>
        <dbReference type="EMBL" id="SBP39045.1"/>
    </source>
</evidence>
<accession>A0A1A7ZAA9</accession>
<feature type="region of interest" description="Disordered" evidence="1">
    <location>
        <begin position="44"/>
        <end position="78"/>
    </location>
</feature>
<feature type="region of interest" description="Disordered" evidence="1">
    <location>
        <begin position="1"/>
        <end position="27"/>
    </location>
</feature>
<feature type="compositionally biased region" description="Basic and acidic residues" evidence="1">
    <location>
        <begin position="1"/>
        <end position="11"/>
    </location>
</feature>
<organism evidence="2">
    <name type="scientific">Nothobranchius furzeri</name>
    <name type="common">Turquoise killifish</name>
    <dbReference type="NCBI Taxonomy" id="105023"/>
    <lineage>
        <taxon>Eukaryota</taxon>
        <taxon>Metazoa</taxon>
        <taxon>Chordata</taxon>
        <taxon>Craniata</taxon>
        <taxon>Vertebrata</taxon>
        <taxon>Euteleostomi</taxon>
        <taxon>Actinopterygii</taxon>
        <taxon>Neopterygii</taxon>
        <taxon>Teleostei</taxon>
        <taxon>Neoteleostei</taxon>
        <taxon>Acanthomorphata</taxon>
        <taxon>Ovalentaria</taxon>
        <taxon>Atherinomorphae</taxon>
        <taxon>Cyprinodontiformes</taxon>
        <taxon>Nothobranchiidae</taxon>
        <taxon>Nothobranchius</taxon>
    </lineage>
</organism>
<reference evidence="2" key="2">
    <citation type="submission" date="2016-06" db="EMBL/GenBank/DDBJ databases">
        <title>The genome of a short-lived fish provides insights into sex chromosome evolution and the genetic control of aging.</title>
        <authorList>
            <person name="Reichwald K."/>
            <person name="Felder M."/>
            <person name="Petzold A."/>
            <person name="Koch P."/>
            <person name="Groth M."/>
            <person name="Platzer M."/>
        </authorList>
    </citation>
    <scope>NUCLEOTIDE SEQUENCE</scope>
    <source>
        <tissue evidence="2">Brain</tissue>
    </source>
</reference>